<evidence type="ECO:0000313" key="2">
    <source>
        <dbReference type="EMBL" id="QCE10940.1"/>
    </source>
</evidence>
<gene>
    <name evidence="2" type="ORF">DEO72_LG10g2173</name>
</gene>
<feature type="region of interest" description="Disordered" evidence="1">
    <location>
        <begin position="58"/>
        <end position="99"/>
    </location>
</feature>
<proteinExistence type="predicted"/>
<name>A0A4D6NAN8_VIGUN</name>
<accession>A0A4D6NAN8</accession>
<reference evidence="2 3" key="1">
    <citation type="submission" date="2019-04" db="EMBL/GenBank/DDBJ databases">
        <title>An improved genome assembly and genetic linkage map for asparagus bean, Vigna unguiculata ssp. sesquipedialis.</title>
        <authorList>
            <person name="Xia Q."/>
            <person name="Zhang R."/>
            <person name="Dong Y."/>
        </authorList>
    </citation>
    <scope>NUCLEOTIDE SEQUENCE [LARGE SCALE GENOMIC DNA]</scope>
    <source>
        <tissue evidence="2">Leaf</tissue>
    </source>
</reference>
<dbReference type="EMBL" id="CP039354">
    <property type="protein sequence ID" value="QCE10940.1"/>
    <property type="molecule type" value="Genomic_DNA"/>
</dbReference>
<organism evidence="2 3">
    <name type="scientific">Vigna unguiculata</name>
    <name type="common">Cowpea</name>
    <dbReference type="NCBI Taxonomy" id="3917"/>
    <lineage>
        <taxon>Eukaryota</taxon>
        <taxon>Viridiplantae</taxon>
        <taxon>Streptophyta</taxon>
        <taxon>Embryophyta</taxon>
        <taxon>Tracheophyta</taxon>
        <taxon>Spermatophyta</taxon>
        <taxon>Magnoliopsida</taxon>
        <taxon>eudicotyledons</taxon>
        <taxon>Gunneridae</taxon>
        <taxon>Pentapetalae</taxon>
        <taxon>rosids</taxon>
        <taxon>fabids</taxon>
        <taxon>Fabales</taxon>
        <taxon>Fabaceae</taxon>
        <taxon>Papilionoideae</taxon>
        <taxon>50 kb inversion clade</taxon>
        <taxon>NPAAA clade</taxon>
        <taxon>indigoferoid/millettioid clade</taxon>
        <taxon>Phaseoleae</taxon>
        <taxon>Vigna</taxon>
    </lineage>
</organism>
<dbReference type="AlphaFoldDB" id="A0A4D6NAN8"/>
<keyword evidence="3" id="KW-1185">Reference proteome</keyword>
<evidence type="ECO:0000313" key="3">
    <source>
        <dbReference type="Proteomes" id="UP000501690"/>
    </source>
</evidence>
<feature type="compositionally biased region" description="Acidic residues" evidence="1">
    <location>
        <begin position="74"/>
        <end position="99"/>
    </location>
</feature>
<sequence length="99" mass="11086">MVFQKALRQADFLYKEVSVMDCQFNINLDVYDNHMLDIYEIGRLKAALEADALGDEATLATTPPENAEASVHEEDGEEEDVEELEEAMGEVGDMDDNVD</sequence>
<dbReference type="Proteomes" id="UP000501690">
    <property type="component" value="Linkage Group LG10"/>
</dbReference>
<protein>
    <submittedName>
        <fullName evidence="2">Uncharacterized protein</fullName>
    </submittedName>
</protein>
<evidence type="ECO:0000256" key="1">
    <source>
        <dbReference type="SAM" id="MobiDB-lite"/>
    </source>
</evidence>